<evidence type="ECO:0000313" key="3">
    <source>
        <dbReference type="Proteomes" id="UP001500618"/>
    </source>
</evidence>
<feature type="transmembrane region" description="Helical" evidence="1">
    <location>
        <begin position="57"/>
        <end position="75"/>
    </location>
</feature>
<feature type="transmembrane region" description="Helical" evidence="1">
    <location>
        <begin position="231"/>
        <end position="256"/>
    </location>
</feature>
<evidence type="ECO:0000256" key="1">
    <source>
        <dbReference type="SAM" id="Phobius"/>
    </source>
</evidence>
<feature type="transmembrane region" description="Helical" evidence="1">
    <location>
        <begin position="303"/>
        <end position="321"/>
    </location>
</feature>
<feature type="transmembrane region" description="Helical" evidence="1">
    <location>
        <begin position="327"/>
        <end position="344"/>
    </location>
</feature>
<feature type="transmembrane region" description="Helical" evidence="1">
    <location>
        <begin position="166"/>
        <end position="186"/>
    </location>
</feature>
<organism evidence="2 3">
    <name type="scientific">Fodinicola feengrottensis</name>
    <dbReference type="NCBI Taxonomy" id="435914"/>
    <lineage>
        <taxon>Bacteria</taxon>
        <taxon>Bacillati</taxon>
        <taxon>Actinomycetota</taxon>
        <taxon>Actinomycetes</taxon>
        <taxon>Mycobacteriales</taxon>
        <taxon>Fodinicola</taxon>
    </lineage>
</organism>
<feature type="transmembrane region" description="Helical" evidence="1">
    <location>
        <begin position="82"/>
        <end position="99"/>
    </location>
</feature>
<feature type="transmembrane region" description="Helical" evidence="1">
    <location>
        <begin position="268"/>
        <end position="291"/>
    </location>
</feature>
<dbReference type="Proteomes" id="UP001500618">
    <property type="component" value="Unassembled WGS sequence"/>
</dbReference>
<dbReference type="EMBL" id="BAAANY010000008">
    <property type="protein sequence ID" value="GAA1671825.1"/>
    <property type="molecule type" value="Genomic_DNA"/>
</dbReference>
<keyword evidence="3" id="KW-1185">Reference proteome</keyword>
<feature type="transmembrane region" description="Helical" evidence="1">
    <location>
        <begin position="198"/>
        <end position="219"/>
    </location>
</feature>
<feature type="transmembrane region" description="Helical" evidence="1">
    <location>
        <begin position="135"/>
        <end position="154"/>
    </location>
</feature>
<name>A0ABN2GIH8_9ACTN</name>
<comment type="caution">
    <text evidence="2">The sequence shown here is derived from an EMBL/GenBank/DDBJ whole genome shotgun (WGS) entry which is preliminary data.</text>
</comment>
<reference evidence="2 3" key="1">
    <citation type="journal article" date="2019" name="Int. J. Syst. Evol. Microbiol.">
        <title>The Global Catalogue of Microorganisms (GCM) 10K type strain sequencing project: providing services to taxonomists for standard genome sequencing and annotation.</title>
        <authorList>
            <consortium name="The Broad Institute Genomics Platform"/>
            <consortium name="The Broad Institute Genome Sequencing Center for Infectious Disease"/>
            <person name="Wu L."/>
            <person name="Ma J."/>
        </authorList>
    </citation>
    <scope>NUCLEOTIDE SEQUENCE [LARGE SCALE GENOMIC DNA]</scope>
    <source>
        <strain evidence="2 3">JCM 14718</strain>
    </source>
</reference>
<gene>
    <name evidence="2" type="ORF">GCM10009765_21530</name>
</gene>
<evidence type="ECO:0000313" key="2">
    <source>
        <dbReference type="EMBL" id="GAA1671825.1"/>
    </source>
</evidence>
<protein>
    <recommendedName>
        <fullName evidence="4">DUF998 domain-containing protein</fullName>
    </recommendedName>
</protein>
<keyword evidence="1" id="KW-0472">Membrane</keyword>
<evidence type="ECO:0008006" key="4">
    <source>
        <dbReference type="Google" id="ProtNLM"/>
    </source>
</evidence>
<feature type="transmembrane region" description="Helical" evidence="1">
    <location>
        <begin position="34"/>
        <end position="51"/>
    </location>
</feature>
<dbReference type="RefSeq" id="WP_344309439.1">
    <property type="nucleotide sequence ID" value="NZ_BAAANY010000008.1"/>
</dbReference>
<keyword evidence="1" id="KW-1133">Transmembrane helix</keyword>
<proteinExistence type="predicted"/>
<sequence length="356" mass="38052">MRLNVPHSARIAAARGGRGEQGEAAMARTGNRRAAWLLVVLAPLIAELAFGSTPMHLAYLILLWLPIYGAGILLVREAVRRSGRGWPSIVLLGVAYELVEDGFGLQALSSPNLYHAAGWAPRIFGLNLAYWEVNVIYHVIFSAVIPILLVDLLFPAHREVPYLKKTGLVITGIVALIGVGLLRVSVPPSQDPGYVAPLAVFIGCLILVVALAIIALKVLPRRGQPVRSAASVPPVWALAGLGLVGVLVILGLLFPFGGAKQPAFTHGAWAFLPMGIAAVLVAGLVVLVRRWATSTAWTDEHSLILAGGALLGHTVFGMATVHTTFDRLGLVGVAILTVLLVLWMRRLLRTREELPV</sequence>
<accession>A0ABN2GIH8</accession>
<keyword evidence="1" id="KW-0812">Transmembrane</keyword>